<dbReference type="InterPro" id="IPR006580">
    <property type="entry name" value="Znf_TTF"/>
</dbReference>
<dbReference type="EMBL" id="CAJOBA010050422">
    <property type="protein sequence ID" value="CAF4234132.1"/>
    <property type="molecule type" value="Genomic_DNA"/>
</dbReference>
<proteinExistence type="predicted"/>
<accession>A0A815UP33</accession>
<reference evidence="3" key="1">
    <citation type="submission" date="2021-02" db="EMBL/GenBank/DDBJ databases">
        <authorList>
            <person name="Nowell W R."/>
        </authorList>
    </citation>
    <scope>NUCLEOTIDE SEQUENCE</scope>
</reference>
<protein>
    <recommendedName>
        <fullName evidence="1">TTF-type domain-containing protein</fullName>
    </recommendedName>
</protein>
<gene>
    <name evidence="3" type="ORF">GPM918_LOCUS37522</name>
    <name evidence="2" type="ORF">OVA965_LOCUS34286</name>
    <name evidence="5" type="ORF">SRO942_LOCUS38293</name>
    <name evidence="4" type="ORF">TMI583_LOCUS35203</name>
</gene>
<comment type="caution">
    <text evidence="3">The sequence shown here is derived from an EMBL/GenBank/DDBJ whole genome shotgun (WGS) entry which is preliminary data.</text>
</comment>
<dbReference type="SMART" id="SM00597">
    <property type="entry name" value="ZnF_TTF"/>
    <property type="match status" value="1"/>
</dbReference>
<evidence type="ECO:0000313" key="5">
    <source>
        <dbReference type="EMBL" id="CAF4379762.1"/>
    </source>
</evidence>
<evidence type="ECO:0000313" key="4">
    <source>
        <dbReference type="EMBL" id="CAF4234132.1"/>
    </source>
</evidence>
<evidence type="ECO:0000313" key="2">
    <source>
        <dbReference type="EMBL" id="CAF1437053.1"/>
    </source>
</evidence>
<organism evidence="3 6">
    <name type="scientific">Didymodactylos carnosus</name>
    <dbReference type="NCBI Taxonomy" id="1234261"/>
    <lineage>
        <taxon>Eukaryota</taxon>
        <taxon>Metazoa</taxon>
        <taxon>Spiralia</taxon>
        <taxon>Gnathifera</taxon>
        <taxon>Rotifera</taxon>
        <taxon>Eurotatoria</taxon>
        <taxon>Bdelloidea</taxon>
        <taxon>Philodinida</taxon>
        <taxon>Philodinidae</taxon>
        <taxon>Didymodactylos</taxon>
    </lineage>
</organism>
<dbReference type="Proteomes" id="UP000677228">
    <property type="component" value="Unassembled WGS sequence"/>
</dbReference>
<evidence type="ECO:0000313" key="6">
    <source>
        <dbReference type="Proteomes" id="UP000663829"/>
    </source>
</evidence>
<dbReference type="Proteomes" id="UP000681722">
    <property type="component" value="Unassembled WGS sequence"/>
</dbReference>
<dbReference type="Proteomes" id="UP000663829">
    <property type="component" value="Unassembled WGS sequence"/>
</dbReference>
<name>A0A815UP33_9BILA</name>
<dbReference type="EMBL" id="CAJNOQ010023806">
    <property type="protein sequence ID" value="CAF1520236.1"/>
    <property type="molecule type" value="Genomic_DNA"/>
</dbReference>
<feature type="domain" description="TTF-type" evidence="1">
    <location>
        <begin position="124"/>
        <end position="232"/>
    </location>
</feature>
<evidence type="ECO:0000313" key="3">
    <source>
        <dbReference type="EMBL" id="CAF1520236.1"/>
    </source>
</evidence>
<dbReference type="Proteomes" id="UP000682733">
    <property type="component" value="Unassembled WGS sequence"/>
</dbReference>
<dbReference type="EMBL" id="CAJOBC010089361">
    <property type="protein sequence ID" value="CAF4379762.1"/>
    <property type="molecule type" value="Genomic_DNA"/>
</dbReference>
<feature type="non-terminal residue" evidence="3">
    <location>
        <position position="1"/>
    </location>
</feature>
<keyword evidence="6" id="KW-1185">Reference proteome</keyword>
<dbReference type="OrthoDB" id="10065133at2759"/>
<sequence>KPRDIDKDKFNNCSTTDINKHKLSADQISVQLRYIQTSFRSSEELIKQSTTPDICEENFIQRNDRENITIIEAKYNELVSRFPGHYKSGHIFIEEELRYVVSVGPSQPILQHYPTNDILVQTKKTCRFAAKWYEEFPCLEYSQKKDAAFCFTCRLLHIAPGSEKLEEALLWIGVNNWTKMKCRGKEKQGKLIQHFGSVTHKLSLARYENFQNKKTTIDIMLANNRRKADHEQDVMLKLNKDVIITLSNAARYLAKQGLAFRRDPHLEGLPIEHEDFSLKG</sequence>
<dbReference type="AlphaFoldDB" id="A0A815UP33"/>
<evidence type="ECO:0000259" key="1">
    <source>
        <dbReference type="SMART" id="SM00597"/>
    </source>
</evidence>
<dbReference type="EMBL" id="CAJNOK010028621">
    <property type="protein sequence ID" value="CAF1437053.1"/>
    <property type="molecule type" value="Genomic_DNA"/>
</dbReference>